<protein>
    <submittedName>
        <fullName evidence="1">Uncharacterized protein</fullName>
    </submittedName>
</protein>
<dbReference type="RefSeq" id="XP_009833605.1">
    <property type="nucleotide sequence ID" value="XM_009835303.1"/>
</dbReference>
<dbReference type="AlphaFoldDB" id="W4GCN0"/>
<proteinExistence type="predicted"/>
<name>W4GCN0_APHAT</name>
<organism evidence="1">
    <name type="scientific">Aphanomyces astaci</name>
    <name type="common">Crayfish plague agent</name>
    <dbReference type="NCBI Taxonomy" id="112090"/>
    <lineage>
        <taxon>Eukaryota</taxon>
        <taxon>Sar</taxon>
        <taxon>Stramenopiles</taxon>
        <taxon>Oomycota</taxon>
        <taxon>Saprolegniomycetes</taxon>
        <taxon>Saprolegniales</taxon>
        <taxon>Verrucalvaceae</taxon>
        <taxon>Aphanomyces</taxon>
    </lineage>
</organism>
<evidence type="ECO:0000313" key="1">
    <source>
        <dbReference type="EMBL" id="ETV76693.1"/>
    </source>
</evidence>
<accession>W4GCN0</accession>
<sequence>MSRRTTSEDDLALLVQANHERTFLQDRVMKSWGVLACNLLKVPGFSCQELEVDGKKTSHRFHLILDNHEKFQKEYVYLYGLDRPMSASRSLQRRAGLAKRERL</sequence>
<dbReference type="EMBL" id="KI913135">
    <property type="protein sequence ID" value="ETV76693.1"/>
    <property type="molecule type" value="Genomic_DNA"/>
</dbReference>
<dbReference type="VEuPathDB" id="FungiDB:H257_09170"/>
<gene>
    <name evidence="1" type="ORF">H257_09170</name>
</gene>
<dbReference type="OrthoDB" id="79236at2759"/>
<dbReference type="GeneID" id="20811166"/>
<reference evidence="1" key="1">
    <citation type="submission" date="2013-12" db="EMBL/GenBank/DDBJ databases">
        <title>The Genome Sequence of Aphanomyces astaci APO3.</title>
        <authorList>
            <consortium name="The Broad Institute Genomics Platform"/>
            <person name="Russ C."/>
            <person name="Tyler B."/>
            <person name="van West P."/>
            <person name="Dieguez-Uribeondo J."/>
            <person name="Young S.K."/>
            <person name="Zeng Q."/>
            <person name="Gargeya S."/>
            <person name="Fitzgerald M."/>
            <person name="Abouelleil A."/>
            <person name="Alvarado L."/>
            <person name="Chapman S.B."/>
            <person name="Gainer-Dewar J."/>
            <person name="Goldberg J."/>
            <person name="Griggs A."/>
            <person name="Gujja S."/>
            <person name="Hansen M."/>
            <person name="Howarth C."/>
            <person name="Imamovic A."/>
            <person name="Ireland A."/>
            <person name="Larimer J."/>
            <person name="McCowan C."/>
            <person name="Murphy C."/>
            <person name="Pearson M."/>
            <person name="Poon T.W."/>
            <person name="Priest M."/>
            <person name="Roberts A."/>
            <person name="Saif S."/>
            <person name="Shea T."/>
            <person name="Sykes S."/>
            <person name="Wortman J."/>
            <person name="Nusbaum C."/>
            <person name="Birren B."/>
        </authorList>
    </citation>
    <scope>NUCLEOTIDE SEQUENCE [LARGE SCALE GENOMIC DNA]</scope>
    <source>
        <strain evidence="1">APO3</strain>
    </source>
</reference>